<dbReference type="EMBL" id="JAPDRQ010000009">
    <property type="protein sequence ID" value="KAJ9663390.1"/>
    <property type="molecule type" value="Genomic_DNA"/>
</dbReference>
<reference evidence="1" key="1">
    <citation type="submission" date="2022-10" db="EMBL/GenBank/DDBJ databases">
        <title>Culturing micro-colonial fungi from biological soil crusts in the Mojave desert and describing Neophaeococcomyces mojavensis, and introducing the new genera and species Taxawa tesnikishii.</title>
        <authorList>
            <person name="Kurbessoian T."/>
            <person name="Stajich J.E."/>
        </authorList>
    </citation>
    <scope>NUCLEOTIDE SEQUENCE</scope>
    <source>
        <strain evidence="1">JES_112</strain>
    </source>
</reference>
<keyword evidence="2" id="KW-1185">Reference proteome</keyword>
<sequence>MTTSVAGGGSGGASTTTSSSSSSTTSSTGTGGGSGGSEICPDTPYGDEVNGYDIYCGYSVDPGIDNILVARPPPTDIATLEDCLALCDTFDECTGLSYFPSGTTCYLHGGTNVISADPRADYRGAIRVSPPSGSGGAATTTTTTTTGSGSGSTTTTSSSGSSTTTSAGGPGTTYSEPECSAPDGIISPDGTDYKVFCGEALTSVYTLPNPQDAATLTECVQLCDDQNAIVLNDVDKCISVTWLYEGPGPHYCYLHTGGDLIFNGSQGYHSAILADGTNDNDPCLDGDC</sequence>
<comment type="caution">
    <text evidence="1">The sequence shown here is derived from an EMBL/GenBank/DDBJ whole genome shotgun (WGS) entry which is preliminary data.</text>
</comment>
<proteinExistence type="predicted"/>
<organism evidence="1 2">
    <name type="scientific">Neophaeococcomyces mojaviensis</name>
    <dbReference type="NCBI Taxonomy" id="3383035"/>
    <lineage>
        <taxon>Eukaryota</taxon>
        <taxon>Fungi</taxon>
        <taxon>Dikarya</taxon>
        <taxon>Ascomycota</taxon>
        <taxon>Pezizomycotina</taxon>
        <taxon>Eurotiomycetes</taxon>
        <taxon>Chaetothyriomycetidae</taxon>
        <taxon>Chaetothyriales</taxon>
        <taxon>Chaetothyriales incertae sedis</taxon>
        <taxon>Neophaeococcomyces</taxon>
    </lineage>
</organism>
<accession>A0ACC3AIS0</accession>
<name>A0ACC3AIS0_9EURO</name>
<evidence type="ECO:0000313" key="2">
    <source>
        <dbReference type="Proteomes" id="UP001172386"/>
    </source>
</evidence>
<evidence type="ECO:0000313" key="1">
    <source>
        <dbReference type="EMBL" id="KAJ9663390.1"/>
    </source>
</evidence>
<protein>
    <submittedName>
        <fullName evidence="1">Uncharacterized protein</fullName>
    </submittedName>
</protein>
<gene>
    <name evidence="1" type="ORF">H2198_000907</name>
</gene>
<dbReference type="Proteomes" id="UP001172386">
    <property type="component" value="Unassembled WGS sequence"/>
</dbReference>